<proteinExistence type="predicted"/>
<gene>
    <name evidence="9" type="ORF">FC89_GL001208</name>
</gene>
<keyword evidence="4 7" id="KW-0812">Transmembrane</keyword>
<dbReference type="Proteomes" id="UP000051451">
    <property type="component" value="Unassembled WGS sequence"/>
</dbReference>
<evidence type="ECO:0000256" key="4">
    <source>
        <dbReference type="ARBA" id="ARBA00022692"/>
    </source>
</evidence>
<evidence type="ECO:0000256" key="1">
    <source>
        <dbReference type="ARBA" id="ARBA00004651"/>
    </source>
</evidence>
<dbReference type="GeneID" id="98319226"/>
<feature type="transmembrane region" description="Helical" evidence="7">
    <location>
        <begin position="158"/>
        <end position="178"/>
    </location>
</feature>
<name>A0A0R1VJV7_9LACO</name>
<evidence type="ECO:0000313" key="10">
    <source>
        <dbReference type="Proteomes" id="UP000051451"/>
    </source>
</evidence>
<dbReference type="STRING" id="1423750.FC89_GL001208"/>
<dbReference type="PANTHER" id="PTHR23517:SF10">
    <property type="entry name" value="MAJOR FACILITATOR SUPERFAMILY (MFS) PROFILE DOMAIN-CONTAINING PROTEIN"/>
    <property type="match status" value="1"/>
</dbReference>
<evidence type="ECO:0000313" key="9">
    <source>
        <dbReference type="EMBL" id="KRM05509.1"/>
    </source>
</evidence>
<feature type="transmembrane region" description="Helical" evidence="7">
    <location>
        <begin position="39"/>
        <end position="64"/>
    </location>
</feature>
<dbReference type="EMBL" id="AZGB01000018">
    <property type="protein sequence ID" value="KRM05509.1"/>
    <property type="molecule type" value="Genomic_DNA"/>
</dbReference>
<dbReference type="Gene3D" id="1.20.1250.20">
    <property type="entry name" value="MFS general substrate transporter like domains"/>
    <property type="match status" value="2"/>
</dbReference>
<comment type="caution">
    <text evidence="9">The sequence shown here is derived from an EMBL/GenBank/DDBJ whole genome shotgun (WGS) entry which is preliminary data.</text>
</comment>
<feature type="transmembrane region" description="Helical" evidence="7">
    <location>
        <begin position="246"/>
        <end position="265"/>
    </location>
</feature>
<keyword evidence="2" id="KW-0813">Transport</keyword>
<dbReference type="RefSeq" id="WP_057871960.1">
    <property type="nucleotide sequence ID" value="NZ_AZGB01000018.1"/>
</dbReference>
<evidence type="ECO:0000259" key="8">
    <source>
        <dbReference type="PROSITE" id="PS50850"/>
    </source>
</evidence>
<evidence type="ECO:0000256" key="5">
    <source>
        <dbReference type="ARBA" id="ARBA00022989"/>
    </source>
</evidence>
<feature type="transmembrane region" description="Helical" evidence="7">
    <location>
        <begin position="277"/>
        <end position="294"/>
    </location>
</feature>
<dbReference type="OrthoDB" id="3268460at2"/>
<feature type="transmembrane region" description="Helical" evidence="7">
    <location>
        <begin position="337"/>
        <end position="357"/>
    </location>
</feature>
<dbReference type="Pfam" id="PF07690">
    <property type="entry name" value="MFS_1"/>
    <property type="match status" value="2"/>
</dbReference>
<dbReference type="PATRIC" id="fig|1423750.3.peg.1237"/>
<dbReference type="InterPro" id="IPR011701">
    <property type="entry name" value="MFS"/>
</dbReference>
<dbReference type="GO" id="GO:0022857">
    <property type="term" value="F:transmembrane transporter activity"/>
    <property type="evidence" value="ECO:0007669"/>
    <property type="project" value="InterPro"/>
</dbReference>
<reference evidence="9 10" key="1">
    <citation type="journal article" date="2015" name="Genome Announc.">
        <title>Expanding the biotechnology potential of lactobacilli through comparative genomics of 213 strains and associated genera.</title>
        <authorList>
            <person name="Sun Z."/>
            <person name="Harris H.M."/>
            <person name="McCann A."/>
            <person name="Guo C."/>
            <person name="Argimon S."/>
            <person name="Zhang W."/>
            <person name="Yang X."/>
            <person name="Jeffery I.B."/>
            <person name="Cooney J.C."/>
            <person name="Kagawa T.F."/>
            <person name="Liu W."/>
            <person name="Song Y."/>
            <person name="Salvetti E."/>
            <person name="Wrobel A."/>
            <person name="Rasinkangas P."/>
            <person name="Parkhill J."/>
            <person name="Rea M.C."/>
            <person name="O'Sullivan O."/>
            <person name="Ritari J."/>
            <person name="Douillard F.P."/>
            <person name="Paul Ross R."/>
            <person name="Yang R."/>
            <person name="Briner A.E."/>
            <person name="Felis G.E."/>
            <person name="de Vos W.M."/>
            <person name="Barrangou R."/>
            <person name="Klaenhammer T.R."/>
            <person name="Caufield P.W."/>
            <person name="Cui Y."/>
            <person name="Zhang H."/>
            <person name="O'Toole P.W."/>
        </authorList>
    </citation>
    <scope>NUCLEOTIDE SEQUENCE [LARGE SCALE GENOMIC DNA]</scope>
    <source>
        <strain evidence="9 10">DSM 18630</strain>
    </source>
</reference>
<dbReference type="PROSITE" id="PS50850">
    <property type="entry name" value="MFS"/>
    <property type="match status" value="1"/>
</dbReference>
<keyword evidence="5 7" id="KW-1133">Transmembrane helix</keyword>
<feature type="transmembrane region" description="Helical" evidence="7">
    <location>
        <begin position="96"/>
        <end position="121"/>
    </location>
</feature>
<accession>A0A0R1VJV7</accession>
<evidence type="ECO:0000256" key="2">
    <source>
        <dbReference type="ARBA" id="ARBA00022448"/>
    </source>
</evidence>
<sequence>MKQLKLKWLLLGSLLTSTGTSFMWPLTTVYMHDYLHQSLSLAGIVLLLESLVMIGGSYIGGYIFDHLQIHFWLQLAISLSVISLLLLIFLNGWPAYPILLIINALGGAIANTIVNSLATLIVEKDSRYVFNMLYFMANIGVVLGTMLVGIVVKYNIRLIFVITFIMFVFFWLIAKFYYQVPARAKSSSTSAGDSNKQLTKTSRRHFWLIMGLLLAYLAIQLGYSQWQSNLSIYMQGLGISLTKYSYLWTLNGILIVILQPILNFFENHYHIDQFYKVLLGFILFILAFISLIFAKDYLHFIFSMIWVTIGEVITFPTISALAAQLSSTAEKGKYQGSVSIAASLGHAFGPLLGGIIIEQTSYECLFSVMAILVITTTVICTAIKFMLFNSK</sequence>
<feature type="domain" description="Major facilitator superfamily (MFS) profile" evidence="8">
    <location>
        <begin position="208"/>
        <end position="391"/>
    </location>
</feature>
<feature type="transmembrane region" description="Helical" evidence="7">
    <location>
        <begin position="71"/>
        <end position="90"/>
    </location>
</feature>
<evidence type="ECO:0000256" key="7">
    <source>
        <dbReference type="SAM" id="Phobius"/>
    </source>
</evidence>
<evidence type="ECO:0000256" key="3">
    <source>
        <dbReference type="ARBA" id="ARBA00022475"/>
    </source>
</evidence>
<dbReference type="SUPFAM" id="SSF103473">
    <property type="entry name" value="MFS general substrate transporter"/>
    <property type="match status" value="1"/>
</dbReference>
<keyword evidence="6 7" id="KW-0472">Membrane</keyword>
<dbReference type="InterPro" id="IPR036259">
    <property type="entry name" value="MFS_trans_sf"/>
</dbReference>
<keyword evidence="3" id="KW-1003">Cell membrane</keyword>
<dbReference type="InterPro" id="IPR050171">
    <property type="entry name" value="MFS_Transporters"/>
</dbReference>
<feature type="transmembrane region" description="Helical" evidence="7">
    <location>
        <begin position="206"/>
        <end position="226"/>
    </location>
</feature>
<feature type="transmembrane region" description="Helical" evidence="7">
    <location>
        <begin position="300"/>
        <end position="325"/>
    </location>
</feature>
<dbReference type="AlphaFoldDB" id="A0A0R1VJV7"/>
<comment type="subcellular location">
    <subcellularLocation>
        <location evidence="1">Cell membrane</location>
        <topology evidence="1">Multi-pass membrane protein</topology>
    </subcellularLocation>
</comment>
<organism evidence="9 10">
    <name type="scientific">Liquorilactobacillus ghanensis DSM 18630</name>
    <dbReference type="NCBI Taxonomy" id="1423750"/>
    <lineage>
        <taxon>Bacteria</taxon>
        <taxon>Bacillati</taxon>
        <taxon>Bacillota</taxon>
        <taxon>Bacilli</taxon>
        <taxon>Lactobacillales</taxon>
        <taxon>Lactobacillaceae</taxon>
        <taxon>Liquorilactobacillus</taxon>
    </lineage>
</organism>
<protein>
    <submittedName>
        <fullName evidence="9">MFS transporter</fullName>
    </submittedName>
</protein>
<dbReference type="GO" id="GO:0005886">
    <property type="term" value="C:plasma membrane"/>
    <property type="evidence" value="ECO:0007669"/>
    <property type="project" value="UniProtKB-SubCell"/>
</dbReference>
<keyword evidence="10" id="KW-1185">Reference proteome</keyword>
<evidence type="ECO:0000256" key="6">
    <source>
        <dbReference type="ARBA" id="ARBA00023136"/>
    </source>
</evidence>
<feature type="transmembrane region" description="Helical" evidence="7">
    <location>
        <begin position="133"/>
        <end position="152"/>
    </location>
</feature>
<dbReference type="PANTHER" id="PTHR23517">
    <property type="entry name" value="RESISTANCE PROTEIN MDTM, PUTATIVE-RELATED-RELATED"/>
    <property type="match status" value="1"/>
</dbReference>
<dbReference type="InterPro" id="IPR020846">
    <property type="entry name" value="MFS_dom"/>
</dbReference>
<feature type="transmembrane region" description="Helical" evidence="7">
    <location>
        <begin position="369"/>
        <end position="388"/>
    </location>
</feature>